<protein>
    <submittedName>
        <fullName evidence="1">Uncharacterized protein</fullName>
    </submittedName>
</protein>
<name>A0A0B7ALI1_9EUPU</name>
<reference evidence="1" key="1">
    <citation type="submission" date="2014-12" db="EMBL/GenBank/DDBJ databases">
        <title>Insight into the proteome of Arion vulgaris.</title>
        <authorList>
            <person name="Aradska J."/>
            <person name="Bulat T."/>
            <person name="Smidak R."/>
            <person name="Sarate P."/>
            <person name="Gangsoo J."/>
            <person name="Sialana F."/>
            <person name="Bilban M."/>
            <person name="Lubec G."/>
        </authorList>
    </citation>
    <scope>NUCLEOTIDE SEQUENCE</scope>
    <source>
        <tissue evidence="1">Skin</tissue>
    </source>
</reference>
<dbReference type="AlphaFoldDB" id="A0A0B7ALI1"/>
<sequence>MLTLMLRQIQIQKQFIVNKSGYVVVPALKRKETTTDVDRRRKQNISCYHDQIEMKIALSNSDSRLQSRTPTIFFDHTVHIT</sequence>
<evidence type="ECO:0000313" key="2">
    <source>
        <dbReference type="EMBL" id="CEK81896.1"/>
    </source>
</evidence>
<organism evidence="1">
    <name type="scientific">Arion vulgaris</name>
    <dbReference type="NCBI Taxonomy" id="1028688"/>
    <lineage>
        <taxon>Eukaryota</taxon>
        <taxon>Metazoa</taxon>
        <taxon>Spiralia</taxon>
        <taxon>Lophotrochozoa</taxon>
        <taxon>Mollusca</taxon>
        <taxon>Gastropoda</taxon>
        <taxon>Heterobranchia</taxon>
        <taxon>Euthyneura</taxon>
        <taxon>Panpulmonata</taxon>
        <taxon>Eupulmonata</taxon>
        <taxon>Stylommatophora</taxon>
        <taxon>Helicina</taxon>
        <taxon>Arionoidea</taxon>
        <taxon>Arionidae</taxon>
        <taxon>Arion</taxon>
    </lineage>
</organism>
<gene>
    <name evidence="1" type="primary">ORF128511</name>
    <name evidence="2" type="synonym">ORF128519</name>
</gene>
<evidence type="ECO:0000313" key="1">
    <source>
        <dbReference type="EMBL" id="CEK81894.1"/>
    </source>
</evidence>
<accession>A0A0B7ALI1</accession>
<dbReference type="EMBL" id="HACG01035031">
    <property type="protein sequence ID" value="CEK81896.1"/>
    <property type="molecule type" value="Transcribed_RNA"/>
</dbReference>
<proteinExistence type="predicted"/>
<dbReference type="EMBL" id="HACG01035029">
    <property type="protein sequence ID" value="CEK81894.1"/>
    <property type="molecule type" value="Transcribed_RNA"/>
</dbReference>